<evidence type="ECO:0000256" key="10">
    <source>
        <dbReference type="PROSITE-ProRule" id="PRU01193"/>
    </source>
</evidence>
<keyword evidence="7 9" id="KW-0129">CBS domain</keyword>
<dbReference type="Gene3D" id="3.10.580.10">
    <property type="entry name" value="CBS-domain"/>
    <property type="match status" value="1"/>
</dbReference>
<accession>A0A6B9FNC1</accession>
<evidence type="ECO:0000259" key="13">
    <source>
        <dbReference type="PROSITE" id="PS51846"/>
    </source>
</evidence>
<feature type="domain" description="CBS" evidence="12">
    <location>
        <begin position="292"/>
        <end position="348"/>
    </location>
</feature>
<dbReference type="InterPro" id="IPR044751">
    <property type="entry name" value="Ion_transp-like_CBS"/>
</dbReference>
<name>A0A6B9FNC1_9HYPH</name>
<dbReference type="SUPFAM" id="SSF56176">
    <property type="entry name" value="FAD-binding/transporter-associated domain-like"/>
    <property type="match status" value="1"/>
</dbReference>
<reference evidence="14 15" key="1">
    <citation type="journal article" date="2012" name="Genet. Mol. Biol.">
        <title>Analysis of 16S rRNA and mxaF genes revealing insights into Methylobacterium niche-specific plant association.</title>
        <authorList>
            <person name="Dourado M.N."/>
            <person name="Andreote F.D."/>
            <person name="Dini-Andreote F."/>
            <person name="Conti R."/>
            <person name="Araujo J.M."/>
            <person name="Araujo W.L."/>
        </authorList>
    </citation>
    <scope>NUCLEOTIDE SEQUENCE [LARGE SCALE GENOMIC DNA]</scope>
    <source>
        <strain evidence="14 15">SR1.6/6</strain>
    </source>
</reference>
<dbReference type="KEGG" id="mmes:MMSR116_20870"/>
<dbReference type="Pfam" id="PF00571">
    <property type="entry name" value="CBS"/>
    <property type="match status" value="1"/>
</dbReference>
<gene>
    <name evidence="14" type="ORF">MMSR116_20870</name>
</gene>
<keyword evidence="5" id="KW-0677">Repeat</keyword>
<feature type="domain" description="CNNM transmembrane" evidence="13">
    <location>
        <begin position="4"/>
        <end position="209"/>
    </location>
</feature>
<keyword evidence="4 10" id="KW-0812">Transmembrane</keyword>
<dbReference type="CDD" id="cd04590">
    <property type="entry name" value="CBS_pair_CorC_HlyC_assoc"/>
    <property type="match status" value="1"/>
</dbReference>
<feature type="transmembrane region" description="Helical" evidence="11">
    <location>
        <begin position="63"/>
        <end position="83"/>
    </location>
</feature>
<dbReference type="InterPro" id="IPR036318">
    <property type="entry name" value="FAD-bd_PCMH-like_sf"/>
</dbReference>
<dbReference type="InterPro" id="IPR005170">
    <property type="entry name" value="Transptr-assoc_dom"/>
</dbReference>
<dbReference type="InterPro" id="IPR000644">
    <property type="entry name" value="CBS_dom"/>
</dbReference>
<dbReference type="InterPro" id="IPR046342">
    <property type="entry name" value="CBS_dom_sf"/>
</dbReference>
<protein>
    <submittedName>
        <fullName evidence="14">HlyC/CorC family transporter</fullName>
    </submittedName>
</protein>
<keyword evidence="3" id="KW-1003">Cell membrane</keyword>
<comment type="subcellular location">
    <subcellularLocation>
        <location evidence="1">Cell membrane</location>
        <topology evidence="1">Multi-pass membrane protein</topology>
    </subcellularLocation>
</comment>
<dbReference type="OrthoDB" id="9805314at2"/>
<comment type="similarity">
    <text evidence="2">Belongs to the UPF0053 family. Hemolysin C subfamily.</text>
</comment>
<reference evidence="14 15" key="2">
    <citation type="journal article" date="2013" name="Genome Announc.">
        <title>Draft Genome Sequence of Methylobacterium mesophilicum Strain SR1.6/6, Isolated from Citrus sinensis.</title>
        <authorList>
            <person name="Marinho Almeida D."/>
            <person name="Dini-Andreote F."/>
            <person name="Camargo Neves A.A."/>
            <person name="Juca Ramos R.T."/>
            <person name="Andreote F.D."/>
            <person name="Carneiro A.R."/>
            <person name="Oliveira de Souza Lima A."/>
            <person name="Caracciolo Gomes de Sa P.H."/>
            <person name="Ribeiro Barbosa M.S."/>
            <person name="Araujo W.L."/>
            <person name="Silva A."/>
        </authorList>
    </citation>
    <scope>NUCLEOTIDE SEQUENCE [LARGE SCALE GENOMIC DNA]</scope>
    <source>
        <strain evidence="14 15">SR1.6/6</strain>
    </source>
</reference>
<dbReference type="GO" id="GO:0050660">
    <property type="term" value="F:flavin adenine dinucleotide binding"/>
    <property type="evidence" value="ECO:0007669"/>
    <property type="project" value="InterPro"/>
</dbReference>
<keyword evidence="6 10" id="KW-1133">Transmembrane helix</keyword>
<organism evidence="14 15">
    <name type="scientific">Methylobacterium mesophilicum SR1.6/6</name>
    <dbReference type="NCBI Taxonomy" id="908290"/>
    <lineage>
        <taxon>Bacteria</taxon>
        <taxon>Pseudomonadati</taxon>
        <taxon>Pseudomonadota</taxon>
        <taxon>Alphaproteobacteria</taxon>
        <taxon>Hyphomicrobiales</taxon>
        <taxon>Methylobacteriaceae</taxon>
        <taxon>Methylobacterium</taxon>
    </lineage>
</organism>
<dbReference type="PANTHER" id="PTHR43099:SF5">
    <property type="entry name" value="HLYC_CORC FAMILY TRANSPORTER"/>
    <property type="match status" value="1"/>
</dbReference>
<dbReference type="InterPro" id="IPR051676">
    <property type="entry name" value="UPF0053_domain"/>
</dbReference>
<keyword evidence="8 10" id="KW-0472">Membrane</keyword>
<dbReference type="Pfam" id="PF01595">
    <property type="entry name" value="CNNM"/>
    <property type="match status" value="1"/>
</dbReference>
<evidence type="ECO:0000256" key="8">
    <source>
        <dbReference type="ARBA" id="ARBA00023136"/>
    </source>
</evidence>
<dbReference type="Gene3D" id="3.30.465.10">
    <property type="match status" value="1"/>
</dbReference>
<dbReference type="GO" id="GO:0005886">
    <property type="term" value="C:plasma membrane"/>
    <property type="evidence" value="ECO:0007669"/>
    <property type="project" value="UniProtKB-SubCell"/>
</dbReference>
<evidence type="ECO:0000256" key="7">
    <source>
        <dbReference type="ARBA" id="ARBA00023122"/>
    </source>
</evidence>
<evidence type="ECO:0000256" key="4">
    <source>
        <dbReference type="ARBA" id="ARBA00022692"/>
    </source>
</evidence>
<feature type="transmembrane region" description="Helical" evidence="11">
    <location>
        <begin position="105"/>
        <end position="126"/>
    </location>
</feature>
<evidence type="ECO:0000313" key="14">
    <source>
        <dbReference type="EMBL" id="QGY04080.1"/>
    </source>
</evidence>
<evidence type="ECO:0000256" key="9">
    <source>
        <dbReference type="PROSITE-ProRule" id="PRU00703"/>
    </source>
</evidence>
<dbReference type="Pfam" id="PF03471">
    <property type="entry name" value="CorC_HlyC"/>
    <property type="match status" value="1"/>
</dbReference>
<dbReference type="AlphaFoldDB" id="A0A6B9FNC1"/>
<dbReference type="InterPro" id="IPR016169">
    <property type="entry name" value="FAD-bd_PCMH_sub2"/>
</dbReference>
<evidence type="ECO:0000256" key="3">
    <source>
        <dbReference type="ARBA" id="ARBA00022475"/>
    </source>
</evidence>
<evidence type="ECO:0000256" key="6">
    <source>
        <dbReference type="ARBA" id="ARBA00022989"/>
    </source>
</evidence>
<dbReference type="Proteomes" id="UP000012488">
    <property type="component" value="Chromosome"/>
</dbReference>
<dbReference type="EMBL" id="CP043538">
    <property type="protein sequence ID" value="QGY04080.1"/>
    <property type="molecule type" value="Genomic_DNA"/>
</dbReference>
<dbReference type="RefSeq" id="WP_010685330.1">
    <property type="nucleotide sequence ID" value="NZ_CP043538.1"/>
</dbReference>
<evidence type="ECO:0000256" key="11">
    <source>
        <dbReference type="SAM" id="Phobius"/>
    </source>
</evidence>
<dbReference type="SMART" id="SM00116">
    <property type="entry name" value="CBS"/>
    <property type="match status" value="1"/>
</dbReference>
<dbReference type="SUPFAM" id="SSF54631">
    <property type="entry name" value="CBS-domain pair"/>
    <property type="match status" value="1"/>
</dbReference>
<dbReference type="PROSITE" id="PS51371">
    <property type="entry name" value="CBS"/>
    <property type="match status" value="1"/>
</dbReference>
<sequence length="452" mass="48322">MSDEAWSTILGLTAVLVLVLANGFFVAAEFALVSVRRSRVAELVANGRMNATALRRATDHLDAYLAATQLGITLASLALGWIGEPALAHVIEPAVAWLPSPLETAAAHSIAVVIAFVVMTALHIVLGELAPKSLALQRSERTALAVVRPLGLFLFVFRPAILLLNGLGNGVLRLLGLQPGHGEGALHSTAELKLLVQASQEAGLIREAQQEAVERIFAIGEGRARDIMTPRHDVEWIDLTEDADAVRAAIRRCDHVRMIVSRGMIDEVVGVVAKQDLLNQILDGEPVDVAAAMQPPTVVPEGLSILDLLEIFRRQSVRLAVVVDEYGTLEGIVTPMDLLEAIAGEIPEDGEVPSVIEFPDGSLSLDGMMPAAEGLDRLGVAQGKESDEFSTLAGFVVFQLGRIPVAGDGFEAGGWHFEVSEMAGHRVARVLASRVGDPRSALDQYGRDRTRA</sequence>
<evidence type="ECO:0000256" key="5">
    <source>
        <dbReference type="ARBA" id="ARBA00022737"/>
    </source>
</evidence>
<feature type="transmembrane region" description="Helical" evidence="11">
    <location>
        <begin position="146"/>
        <end position="168"/>
    </location>
</feature>
<evidence type="ECO:0000259" key="12">
    <source>
        <dbReference type="PROSITE" id="PS51371"/>
    </source>
</evidence>
<evidence type="ECO:0000256" key="2">
    <source>
        <dbReference type="ARBA" id="ARBA00006446"/>
    </source>
</evidence>
<dbReference type="PANTHER" id="PTHR43099">
    <property type="entry name" value="UPF0053 PROTEIN YRKA"/>
    <property type="match status" value="1"/>
</dbReference>
<feature type="transmembrane region" description="Helical" evidence="11">
    <location>
        <begin position="6"/>
        <end position="33"/>
    </location>
</feature>
<evidence type="ECO:0000256" key="1">
    <source>
        <dbReference type="ARBA" id="ARBA00004651"/>
    </source>
</evidence>
<dbReference type="SMART" id="SM01091">
    <property type="entry name" value="CorC_HlyC"/>
    <property type="match status" value="1"/>
</dbReference>
<evidence type="ECO:0000313" key="15">
    <source>
        <dbReference type="Proteomes" id="UP000012488"/>
    </source>
</evidence>
<proteinExistence type="inferred from homology"/>
<dbReference type="InterPro" id="IPR002550">
    <property type="entry name" value="CNNM"/>
</dbReference>
<dbReference type="PROSITE" id="PS51846">
    <property type="entry name" value="CNNM"/>
    <property type="match status" value="1"/>
</dbReference>